<keyword evidence="2" id="KW-1185">Reference proteome</keyword>
<proteinExistence type="predicted"/>
<sequence>DYVRLLEEILSSEKVTAIRFFKKAEFTFSQKENAEKALFETLGIIKSKDGAHSVKAARLLHNFDNFINSFAVQQYWNDLKVIAEKTVTNTAQIILQEKEEQNACQIRTNVLEKKTNLLTKRKGICDFEEKRVTKRMQKEQDVDKLIFGDKSDADPNDEVDFDGNKIFGMDSDIVLEDSDADDNMIFRDYGEYCEEEEITVENTSTDPTTKWILSSGRDVNAILSKYREKIPRSKAYLYPAYFGILDLSGEDIEVKNLFTDDEWNEMVEDFKSNVNLSDLEPEQDEPLYKLMDKITEVLATNPYDLITSIESCNKKMNAIRRLIQTYAYNLQRLQLPMSDVAFGSDFTNMVTKGILTFDQIYRYEEGEIQCLASSVISNLKTKPTGRSLIRQKVDFRISKDQFEMLIGLRSGGLPLATKGKKWMDKVDLAVSLRDVLVNEGIENNGIEPSKFQKLFVLGALSYDYNYNIYGLDWKCKGVWRLGLLQKVKLPTSVAILPAIEKLIVYLLRVEETLHRIQEIRYKMVIEKSRLDRSRRTSLRSMDYCICDQGR</sequence>
<accession>A0A9N9HPH5</accession>
<dbReference type="OrthoDB" id="2322670at2759"/>
<name>A0A9N9HPH5_9GLOM</name>
<comment type="caution">
    <text evidence="1">The sequence shown here is derived from an EMBL/GenBank/DDBJ whole genome shotgun (WGS) entry which is preliminary data.</text>
</comment>
<feature type="non-terminal residue" evidence="1">
    <location>
        <position position="1"/>
    </location>
</feature>
<dbReference type="AlphaFoldDB" id="A0A9N9HPH5"/>
<dbReference type="EMBL" id="CAJVPV010016763">
    <property type="protein sequence ID" value="CAG8699617.1"/>
    <property type="molecule type" value="Genomic_DNA"/>
</dbReference>
<evidence type="ECO:0000313" key="1">
    <source>
        <dbReference type="EMBL" id="CAG8699617.1"/>
    </source>
</evidence>
<protein>
    <submittedName>
        <fullName evidence="1">11942_t:CDS:1</fullName>
    </submittedName>
</protein>
<feature type="non-terminal residue" evidence="1">
    <location>
        <position position="550"/>
    </location>
</feature>
<reference evidence="1" key="1">
    <citation type="submission" date="2021-06" db="EMBL/GenBank/DDBJ databases">
        <authorList>
            <person name="Kallberg Y."/>
            <person name="Tangrot J."/>
            <person name="Rosling A."/>
        </authorList>
    </citation>
    <scope>NUCLEOTIDE SEQUENCE</scope>
    <source>
        <strain evidence="1">CL551</strain>
    </source>
</reference>
<evidence type="ECO:0000313" key="2">
    <source>
        <dbReference type="Proteomes" id="UP000789342"/>
    </source>
</evidence>
<gene>
    <name evidence="1" type="ORF">AMORRO_LOCUS12049</name>
</gene>
<dbReference type="Proteomes" id="UP000789342">
    <property type="component" value="Unassembled WGS sequence"/>
</dbReference>
<organism evidence="1 2">
    <name type="scientific">Acaulospora morrowiae</name>
    <dbReference type="NCBI Taxonomy" id="94023"/>
    <lineage>
        <taxon>Eukaryota</taxon>
        <taxon>Fungi</taxon>
        <taxon>Fungi incertae sedis</taxon>
        <taxon>Mucoromycota</taxon>
        <taxon>Glomeromycotina</taxon>
        <taxon>Glomeromycetes</taxon>
        <taxon>Diversisporales</taxon>
        <taxon>Acaulosporaceae</taxon>
        <taxon>Acaulospora</taxon>
    </lineage>
</organism>